<gene>
    <name evidence="9" type="ORF">SAMN04488558_11052</name>
</gene>
<feature type="active site" description="Proton acceptor" evidence="7">
    <location>
        <position position="224"/>
    </location>
</feature>
<dbReference type="SUPFAM" id="SSF53187">
    <property type="entry name" value="Zn-dependent exopeptidases"/>
    <property type="match status" value="1"/>
</dbReference>
<dbReference type="STRING" id="89093.SAMN04488558_11052"/>
<keyword evidence="3" id="KW-0645">Protease</keyword>
<evidence type="ECO:0000313" key="9">
    <source>
        <dbReference type="EMBL" id="SEQ42298.1"/>
    </source>
</evidence>
<dbReference type="PANTHER" id="PTHR32481:SF7">
    <property type="entry name" value="AMINOPEPTIDASE YHFE-RELATED"/>
    <property type="match status" value="1"/>
</dbReference>
<dbReference type="AlphaFoldDB" id="A0A1H9FXT0"/>
<feature type="binding site" evidence="8">
    <location>
        <position position="190"/>
    </location>
    <ligand>
        <name>Zn(2+)</name>
        <dbReference type="ChEBI" id="CHEBI:29105"/>
        <label>2</label>
    </ligand>
</feature>
<feature type="binding site" evidence="8">
    <location>
        <position position="245"/>
    </location>
    <ligand>
        <name>Zn(2+)</name>
        <dbReference type="ChEBI" id="CHEBI:29105"/>
        <label>1</label>
    </ligand>
</feature>
<dbReference type="Proteomes" id="UP000198833">
    <property type="component" value="Unassembled WGS sequence"/>
</dbReference>
<dbReference type="Pfam" id="PF05343">
    <property type="entry name" value="Peptidase_M42"/>
    <property type="match status" value="1"/>
</dbReference>
<evidence type="ECO:0000256" key="4">
    <source>
        <dbReference type="ARBA" id="ARBA00022723"/>
    </source>
</evidence>
<dbReference type="PANTHER" id="PTHR32481">
    <property type="entry name" value="AMINOPEPTIDASE"/>
    <property type="match status" value="1"/>
</dbReference>
<keyword evidence="4 8" id="KW-0479">Metal-binding</keyword>
<keyword evidence="5" id="KW-0378">Hydrolase</keyword>
<dbReference type="InterPro" id="IPR008007">
    <property type="entry name" value="Peptidase_M42"/>
</dbReference>
<comment type="similarity">
    <text evidence="1 6">Belongs to the peptidase M42 family.</text>
</comment>
<dbReference type="Gene3D" id="3.40.630.10">
    <property type="entry name" value="Zn peptidases"/>
    <property type="match status" value="1"/>
</dbReference>
<proteinExistence type="inferred from homology"/>
<dbReference type="GO" id="GO:0004177">
    <property type="term" value="F:aminopeptidase activity"/>
    <property type="evidence" value="ECO:0007669"/>
    <property type="project" value="UniProtKB-UniRule"/>
</dbReference>
<evidence type="ECO:0000256" key="5">
    <source>
        <dbReference type="ARBA" id="ARBA00022801"/>
    </source>
</evidence>
<evidence type="ECO:0000256" key="1">
    <source>
        <dbReference type="ARBA" id="ARBA00006272"/>
    </source>
</evidence>
<protein>
    <submittedName>
        <fullName evidence="9">Putative aminopeptidase FrvX</fullName>
    </submittedName>
</protein>
<dbReference type="InterPro" id="IPR023367">
    <property type="entry name" value="Peptidase_M42_dom2"/>
</dbReference>
<feature type="binding site" evidence="8">
    <location>
        <position position="190"/>
    </location>
    <ligand>
        <name>Zn(2+)</name>
        <dbReference type="ChEBI" id="CHEBI:29105"/>
        <label>1</label>
    </ligand>
</feature>
<dbReference type="OrthoDB" id="361940at2"/>
<accession>A0A1H9FXT0</accession>
<name>A0A1H9FXT0_9LACT</name>
<evidence type="ECO:0000256" key="6">
    <source>
        <dbReference type="PIRNR" id="PIRNR001123"/>
    </source>
</evidence>
<organism evidence="9 10">
    <name type="scientific">Ignavigranum ruoffiae</name>
    <dbReference type="NCBI Taxonomy" id="89093"/>
    <lineage>
        <taxon>Bacteria</taxon>
        <taxon>Bacillati</taxon>
        <taxon>Bacillota</taxon>
        <taxon>Bacilli</taxon>
        <taxon>Lactobacillales</taxon>
        <taxon>Aerococcaceae</taxon>
        <taxon>Ignavigranum</taxon>
    </lineage>
</organism>
<evidence type="ECO:0000313" key="10">
    <source>
        <dbReference type="Proteomes" id="UP000198833"/>
    </source>
</evidence>
<dbReference type="PIRSF" id="PIRSF001123">
    <property type="entry name" value="PepA_GA"/>
    <property type="match status" value="1"/>
</dbReference>
<dbReference type="CDD" id="cd05657">
    <property type="entry name" value="M42_glucanase_like"/>
    <property type="match status" value="1"/>
</dbReference>
<dbReference type="Gene3D" id="2.40.30.40">
    <property type="entry name" value="Peptidase M42, domain 2"/>
    <property type="match status" value="1"/>
</dbReference>
<dbReference type="SUPFAM" id="SSF101821">
    <property type="entry name" value="Aminopeptidase/glucanase lid domain"/>
    <property type="match status" value="1"/>
</dbReference>
<feature type="binding site" evidence="8">
    <location>
        <position position="72"/>
    </location>
    <ligand>
        <name>Zn(2+)</name>
        <dbReference type="ChEBI" id="CHEBI:29105"/>
        <label>1</label>
    </ligand>
</feature>
<keyword evidence="2 9" id="KW-0031">Aminopeptidase</keyword>
<feature type="binding site" evidence="8">
    <location>
        <position position="225"/>
    </location>
    <ligand>
        <name>Zn(2+)</name>
        <dbReference type="ChEBI" id="CHEBI:29105"/>
        <label>2</label>
    </ligand>
</feature>
<evidence type="ECO:0000256" key="8">
    <source>
        <dbReference type="PIRSR" id="PIRSR001123-2"/>
    </source>
</evidence>
<dbReference type="GO" id="GO:0046872">
    <property type="term" value="F:metal ion binding"/>
    <property type="evidence" value="ECO:0007669"/>
    <property type="project" value="UniProtKB-UniRule"/>
</dbReference>
<dbReference type="InterPro" id="IPR051464">
    <property type="entry name" value="Peptidase_M42_aminopept"/>
</dbReference>
<evidence type="ECO:0000256" key="2">
    <source>
        <dbReference type="ARBA" id="ARBA00022438"/>
    </source>
</evidence>
<dbReference type="EMBL" id="FOEN01000010">
    <property type="protein sequence ID" value="SEQ42298.1"/>
    <property type="molecule type" value="Genomic_DNA"/>
</dbReference>
<evidence type="ECO:0000256" key="3">
    <source>
        <dbReference type="ARBA" id="ARBA00022670"/>
    </source>
</evidence>
<keyword evidence="10" id="KW-1185">Reference proteome</keyword>
<comment type="cofactor">
    <cofactor evidence="8">
        <name>a divalent metal cation</name>
        <dbReference type="ChEBI" id="CHEBI:60240"/>
    </cofactor>
    <text evidence="8">Binds 2 divalent metal cations per subunit.</text>
</comment>
<reference evidence="9 10" key="1">
    <citation type="submission" date="2016-10" db="EMBL/GenBank/DDBJ databases">
        <authorList>
            <person name="de Groot N.N."/>
        </authorList>
    </citation>
    <scope>NUCLEOTIDE SEQUENCE [LARGE SCALE GENOMIC DNA]</scope>
    <source>
        <strain evidence="9 10">DSM 15695</strain>
    </source>
</reference>
<dbReference type="RefSeq" id="WP_092572514.1">
    <property type="nucleotide sequence ID" value="NZ_FOEN01000010.1"/>
</dbReference>
<evidence type="ECO:0000256" key="7">
    <source>
        <dbReference type="PIRSR" id="PIRSR001123-1"/>
    </source>
</evidence>
<sequence length="352" mass="38959">MKGISDKSKERLERIACLTAIPSPTGFTQDILDRIESKLQDLAVPYQKSAKGGLLVSLPGKDALSHRYLTAHIDTLGAMVRKIKDNGRLKIDLIGGFIFNAIEGENCLIHSLNTGQSYSGTILMHQTSVHVYKDAKTAERNQDNIEIRLDEQVQQAEDVRQLGIEVGDFISFDPRVVITESGFIKSRHLDDKVSVALLLELIEDVQAGRLNLAHSTHFYISNNEEIGYGGNSNIPSEVVEYLAVDMGALGDDQASDEYTVSICAKDGSGPYHVGLRQHLVSLCQEYQIPYQVDIYPYYTSDASAAMRAGHDLRHGLLGAGIEASHAYERTHAKSVDATYQLLFEYLRSPMED</sequence>
<dbReference type="GO" id="GO:0006508">
    <property type="term" value="P:proteolysis"/>
    <property type="evidence" value="ECO:0007669"/>
    <property type="project" value="UniProtKB-KW"/>
</dbReference>